<name>A0A537KY86_9BACT</name>
<sequence>MIILREAGKDSFEDNRDKGISEMRLHRLELPTPFPVGPVNAYLLAGDPLTLVDTGPKTVEAQTALERGVAAAGARLGNIRRILLTHGHTDHAGNAAWVAQRSGAAVYLHGGDRAKVAGQRGELEHLKTFVTQAGLQNNFVESITSQIRSVRQYLDPLSKVSPLTDGEYLPLAGERLRALHTPGHSNGHVSFYHEDGVLVSGDLLLEGISPNPIVEFSPDGKRIPTLPQYLQSLRRVLLLNCEVAHPGHGGPIANPSARARESITLHEQRKEEVAAAIRRIPKPLAGICEELYQNLDDLNRMLALSEVIGHLDLLAEEKRLAITRKKGVLQYKVK</sequence>
<comment type="caution">
    <text evidence="2">The sequence shown here is derived from an EMBL/GenBank/DDBJ whole genome shotgun (WGS) entry which is preliminary data.</text>
</comment>
<reference evidence="2 3" key="1">
    <citation type="journal article" date="2019" name="Nat. Microbiol.">
        <title>Mediterranean grassland soil C-N compound turnover is dependent on rainfall and depth, and is mediated by genomically divergent microorganisms.</title>
        <authorList>
            <person name="Diamond S."/>
            <person name="Andeer P.F."/>
            <person name="Li Z."/>
            <person name="Crits-Christoph A."/>
            <person name="Burstein D."/>
            <person name="Anantharaman K."/>
            <person name="Lane K.R."/>
            <person name="Thomas B.C."/>
            <person name="Pan C."/>
            <person name="Northen T.R."/>
            <person name="Banfield J.F."/>
        </authorList>
    </citation>
    <scope>NUCLEOTIDE SEQUENCE [LARGE SCALE GENOMIC DNA]</scope>
    <source>
        <strain evidence="2">NP_4</strain>
    </source>
</reference>
<dbReference type="InterPro" id="IPR036866">
    <property type="entry name" value="RibonucZ/Hydroxyglut_hydro"/>
</dbReference>
<dbReference type="Proteomes" id="UP000319353">
    <property type="component" value="Unassembled WGS sequence"/>
</dbReference>
<gene>
    <name evidence="2" type="ORF">E6H01_09015</name>
</gene>
<evidence type="ECO:0000313" key="3">
    <source>
        <dbReference type="Proteomes" id="UP000319353"/>
    </source>
</evidence>
<dbReference type="AlphaFoldDB" id="A0A537KY86"/>
<dbReference type="PANTHER" id="PTHR23131:SF4">
    <property type="entry name" value="METALLO-BETA-LACTAMASE SUPERFAMILY POTEIN"/>
    <property type="match status" value="1"/>
</dbReference>
<proteinExistence type="predicted"/>
<dbReference type="InterPro" id="IPR050662">
    <property type="entry name" value="Sec-metab_biosynth-thioest"/>
</dbReference>
<dbReference type="CDD" id="cd07725">
    <property type="entry name" value="TTHA1429-like_MBL-fold"/>
    <property type="match status" value="1"/>
</dbReference>
<dbReference type="Gene3D" id="3.60.15.10">
    <property type="entry name" value="Ribonuclease Z/Hydroxyacylglutathione hydrolase-like"/>
    <property type="match status" value="1"/>
</dbReference>
<protein>
    <submittedName>
        <fullName evidence="2">MBL fold metallo-hydrolase</fullName>
    </submittedName>
</protein>
<organism evidence="2 3">
    <name type="scientific">Candidatus Segetimicrobium genomatis</name>
    <dbReference type="NCBI Taxonomy" id="2569760"/>
    <lineage>
        <taxon>Bacteria</taxon>
        <taxon>Bacillati</taxon>
        <taxon>Candidatus Sysuimicrobiota</taxon>
        <taxon>Candidatus Sysuimicrobiia</taxon>
        <taxon>Candidatus Sysuimicrobiales</taxon>
        <taxon>Candidatus Segetimicrobiaceae</taxon>
        <taxon>Candidatus Segetimicrobium</taxon>
    </lineage>
</organism>
<dbReference type="SUPFAM" id="SSF56281">
    <property type="entry name" value="Metallo-hydrolase/oxidoreductase"/>
    <property type="match status" value="1"/>
</dbReference>
<dbReference type="GO" id="GO:0016787">
    <property type="term" value="F:hydrolase activity"/>
    <property type="evidence" value="ECO:0007669"/>
    <property type="project" value="UniProtKB-KW"/>
</dbReference>
<evidence type="ECO:0000259" key="1">
    <source>
        <dbReference type="SMART" id="SM00849"/>
    </source>
</evidence>
<dbReference type="PANTHER" id="PTHR23131">
    <property type="entry name" value="ENDORIBONUCLEASE LACTB2"/>
    <property type="match status" value="1"/>
</dbReference>
<evidence type="ECO:0000313" key="2">
    <source>
        <dbReference type="EMBL" id="TMJ00710.1"/>
    </source>
</evidence>
<accession>A0A537KY86</accession>
<dbReference type="SMART" id="SM00849">
    <property type="entry name" value="Lactamase_B"/>
    <property type="match status" value="1"/>
</dbReference>
<keyword evidence="2" id="KW-0378">Hydrolase</keyword>
<dbReference type="InterPro" id="IPR001279">
    <property type="entry name" value="Metallo-B-lactamas"/>
</dbReference>
<dbReference type="Pfam" id="PF00753">
    <property type="entry name" value="Lactamase_B"/>
    <property type="match status" value="1"/>
</dbReference>
<dbReference type="EMBL" id="VBAL01000112">
    <property type="protein sequence ID" value="TMJ00710.1"/>
    <property type="molecule type" value="Genomic_DNA"/>
</dbReference>
<feature type="domain" description="Metallo-beta-lactamase" evidence="1">
    <location>
        <begin position="38"/>
        <end position="248"/>
    </location>
</feature>